<keyword evidence="1" id="KW-1133">Transmembrane helix</keyword>
<dbReference type="AlphaFoldDB" id="A0A1M6GGQ6"/>
<feature type="transmembrane region" description="Helical" evidence="1">
    <location>
        <begin position="37"/>
        <end position="58"/>
    </location>
</feature>
<dbReference type="Proteomes" id="UP000184387">
    <property type="component" value="Unassembled WGS sequence"/>
</dbReference>
<organism evidence="2 3">
    <name type="scientific">Muricoccus roseus</name>
    <dbReference type="NCBI Taxonomy" id="198092"/>
    <lineage>
        <taxon>Bacteria</taxon>
        <taxon>Pseudomonadati</taxon>
        <taxon>Pseudomonadota</taxon>
        <taxon>Alphaproteobacteria</taxon>
        <taxon>Acetobacterales</taxon>
        <taxon>Roseomonadaceae</taxon>
        <taxon>Muricoccus</taxon>
    </lineage>
</organism>
<evidence type="ECO:0000256" key="1">
    <source>
        <dbReference type="SAM" id="Phobius"/>
    </source>
</evidence>
<dbReference type="STRING" id="198092.SAMN02745194_01748"/>
<reference evidence="2 3" key="1">
    <citation type="submission" date="2016-11" db="EMBL/GenBank/DDBJ databases">
        <authorList>
            <person name="Jaros S."/>
            <person name="Januszkiewicz K."/>
            <person name="Wedrychowicz H."/>
        </authorList>
    </citation>
    <scope>NUCLEOTIDE SEQUENCE [LARGE SCALE GENOMIC DNA]</scope>
    <source>
        <strain evidence="2 3">DSM 14916</strain>
    </source>
</reference>
<sequence length="81" mass="8448">MLFRILQGVGIAALLGCAVLALQGTPLLGPEWSRARILYAGAGAVSALSLLAMGRIGLMLRRMETAQAALLSRIEGRKGGE</sequence>
<proteinExistence type="predicted"/>
<evidence type="ECO:0000313" key="3">
    <source>
        <dbReference type="Proteomes" id="UP000184387"/>
    </source>
</evidence>
<dbReference type="RefSeq" id="WP_073133662.1">
    <property type="nucleotide sequence ID" value="NZ_FQZF01000008.1"/>
</dbReference>
<dbReference type="EMBL" id="FQZF01000008">
    <property type="protein sequence ID" value="SHJ09164.1"/>
    <property type="molecule type" value="Genomic_DNA"/>
</dbReference>
<gene>
    <name evidence="2" type="ORF">SAMN02745194_01748</name>
</gene>
<dbReference type="PROSITE" id="PS51257">
    <property type="entry name" value="PROKAR_LIPOPROTEIN"/>
    <property type="match status" value="1"/>
</dbReference>
<keyword evidence="1" id="KW-0472">Membrane</keyword>
<accession>A0A1M6GGQ6</accession>
<evidence type="ECO:0000313" key="2">
    <source>
        <dbReference type="EMBL" id="SHJ09164.1"/>
    </source>
</evidence>
<keyword evidence="3" id="KW-1185">Reference proteome</keyword>
<name>A0A1M6GGQ6_9PROT</name>
<protein>
    <submittedName>
        <fullName evidence="2">Uncharacterized protein</fullName>
    </submittedName>
</protein>
<keyword evidence="1" id="KW-0812">Transmembrane</keyword>